<dbReference type="Proteomes" id="UP000002247">
    <property type="component" value="Chromosome"/>
</dbReference>
<reference evidence="1 2" key="1">
    <citation type="journal article" date="2010" name="Stand. Genomic Sci.">
        <title>Complete genome sequence of Segniliparus rotundus type strain (CDC 1076).</title>
        <authorList>
            <person name="Sikorski J."/>
            <person name="Lapidus A."/>
            <person name="Copeland A."/>
            <person name="Misra M."/>
            <person name="Glavina Del Rio T."/>
            <person name="Nolan M."/>
            <person name="Lucas S."/>
            <person name="Chen F."/>
            <person name="Tice H."/>
            <person name="Cheng J.F."/>
            <person name="Jando M."/>
            <person name="Schneider S."/>
            <person name="Bruce D."/>
            <person name="Goodwin L."/>
            <person name="Pitluck S."/>
            <person name="Liolios K."/>
            <person name="Mikhailova N."/>
            <person name="Pati A."/>
            <person name="Ivanova N."/>
            <person name="Mavromatis K."/>
            <person name="Chen A."/>
            <person name="Palaniappan K."/>
            <person name="Chertkov O."/>
            <person name="Land M."/>
            <person name="Hauser L."/>
            <person name="Chang Y.J."/>
            <person name="Jeffries C.D."/>
            <person name="Brettin T."/>
            <person name="Detter J.C."/>
            <person name="Han C."/>
            <person name="Rohde M."/>
            <person name="Goker M."/>
            <person name="Bristow J."/>
            <person name="Eisen J.A."/>
            <person name="Markowitz V."/>
            <person name="Hugenholtz P."/>
            <person name="Kyrpides N.C."/>
            <person name="Klenk H.P."/>
        </authorList>
    </citation>
    <scope>NUCLEOTIDE SEQUENCE [LARGE SCALE GENOMIC DNA]</scope>
    <source>
        <strain evidence="2">ATCC BAA-972 / CDC 1076 / CIP 108378 / DSM 44985 / JCM 13578</strain>
    </source>
</reference>
<sequence>MNAAMKNSDIRVKGTTALLFSALVVAILAGCGGHEHTQSSAATPPHHNDVTTLDMKPEPMTVSPNITSQRQAQETLYGYMQKTLQGLPDNIFLDNKRYGGYGGGHTAACDSERVDRENSPVDFGDYRDMHTPPGSDYNALIAKVGDIWKSWGWRVEERDDDKPNRYGHSPDGYTLSIQSAGAYEPTMVGGTPCFPASLRDDTVPQPRVISKDKLLYDEPSAAPTR</sequence>
<evidence type="ECO:0000313" key="1">
    <source>
        <dbReference type="EMBL" id="ADG97079.1"/>
    </source>
</evidence>
<dbReference type="eggNOG" id="ENOG5031JXJ">
    <property type="taxonomic scope" value="Bacteria"/>
</dbReference>
<dbReference type="EMBL" id="CP001958">
    <property type="protein sequence ID" value="ADG97079.1"/>
    <property type="molecule type" value="Genomic_DNA"/>
</dbReference>
<dbReference type="PROSITE" id="PS51257">
    <property type="entry name" value="PROKAR_LIPOPROTEIN"/>
    <property type="match status" value="1"/>
</dbReference>
<gene>
    <name evidence="1" type="ordered locus">Srot_0597</name>
</gene>
<dbReference type="STRING" id="640132.Srot_0597"/>
<protein>
    <recommendedName>
        <fullName evidence="3">Lipoprotein</fullName>
    </recommendedName>
</protein>
<evidence type="ECO:0008006" key="3">
    <source>
        <dbReference type="Google" id="ProtNLM"/>
    </source>
</evidence>
<name>D6ZCN7_SEGRD</name>
<evidence type="ECO:0000313" key="2">
    <source>
        <dbReference type="Proteomes" id="UP000002247"/>
    </source>
</evidence>
<accession>D6ZCN7</accession>
<dbReference type="KEGG" id="srt:Srot_0597"/>
<dbReference type="HOGENOM" id="CLU_092061_0_0_11"/>
<keyword evidence="2" id="KW-1185">Reference proteome</keyword>
<dbReference type="AlphaFoldDB" id="D6ZCN7"/>
<proteinExistence type="predicted"/>
<organism evidence="1 2">
    <name type="scientific">Segniliparus rotundus (strain ATCC BAA-972 / CDC 1076 / CIP 108378 / DSM 44985 / JCM 13578)</name>
    <dbReference type="NCBI Taxonomy" id="640132"/>
    <lineage>
        <taxon>Bacteria</taxon>
        <taxon>Bacillati</taxon>
        <taxon>Actinomycetota</taxon>
        <taxon>Actinomycetes</taxon>
        <taxon>Mycobacteriales</taxon>
        <taxon>Segniliparaceae</taxon>
        <taxon>Segniliparus</taxon>
    </lineage>
</organism>